<keyword evidence="16" id="KW-1185">Reference proteome</keyword>
<dbReference type="InterPro" id="IPR012000">
    <property type="entry name" value="Thiamin_PyroP_enz_cen_dom"/>
</dbReference>
<evidence type="ECO:0000256" key="5">
    <source>
        <dbReference type="ARBA" id="ARBA00022605"/>
    </source>
</evidence>
<name>A0A7L5DI44_9BACT</name>
<evidence type="ECO:0000256" key="6">
    <source>
        <dbReference type="ARBA" id="ARBA00022679"/>
    </source>
</evidence>
<dbReference type="InterPro" id="IPR012846">
    <property type="entry name" value="Acetolactate_synth_lsu"/>
</dbReference>
<dbReference type="InterPro" id="IPR039368">
    <property type="entry name" value="AHAS_TPP"/>
</dbReference>
<comment type="pathway">
    <text evidence="2 11">Amino-acid biosynthesis; L-valine biosynthesis; L-valine from pyruvate: step 1/4.</text>
</comment>
<dbReference type="Gene3D" id="3.40.50.1220">
    <property type="entry name" value="TPP-binding domain"/>
    <property type="match status" value="1"/>
</dbReference>
<keyword evidence="9 11" id="KW-0786">Thiamine pyrophosphate</keyword>
<dbReference type="GO" id="GO:0005948">
    <property type="term" value="C:acetolactate synthase complex"/>
    <property type="evidence" value="ECO:0007669"/>
    <property type="project" value="TreeGrafter"/>
</dbReference>
<dbReference type="Gene3D" id="3.40.50.970">
    <property type="match status" value="2"/>
</dbReference>
<dbReference type="Pfam" id="PF00205">
    <property type="entry name" value="TPP_enzyme_M"/>
    <property type="match status" value="1"/>
</dbReference>
<feature type="domain" description="Thiamine pyrophosphate enzyme N-terminal TPP-binding" evidence="14">
    <location>
        <begin position="32"/>
        <end position="147"/>
    </location>
</feature>
<evidence type="ECO:0000259" key="14">
    <source>
        <dbReference type="Pfam" id="PF02776"/>
    </source>
</evidence>
<keyword evidence="6 11" id="KW-0808">Transferase</keyword>
<accession>A0A7L5DI44</accession>
<dbReference type="InterPro" id="IPR012001">
    <property type="entry name" value="Thiamin_PyroP_enz_TPP-bd_dom"/>
</dbReference>
<comment type="cofactor">
    <cofactor evidence="11">
        <name>Mg(2+)</name>
        <dbReference type="ChEBI" id="CHEBI:18420"/>
    </cofactor>
    <text evidence="11">Binds 1 Mg(2+) ion per subunit.</text>
</comment>
<dbReference type="GO" id="GO:0009097">
    <property type="term" value="P:isoleucine biosynthetic process"/>
    <property type="evidence" value="ECO:0007669"/>
    <property type="project" value="UniProtKB-UniPathway"/>
</dbReference>
<dbReference type="GO" id="GO:0009099">
    <property type="term" value="P:L-valine biosynthetic process"/>
    <property type="evidence" value="ECO:0007669"/>
    <property type="project" value="UniProtKB-UniPathway"/>
</dbReference>
<dbReference type="Pfam" id="PF02775">
    <property type="entry name" value="TPP_enzyme_C"/>
    <property type="match status" value="1"/>
</dbReference>
<evidence type="ECO:0000256" key="4">
    <source>
        <dbReference type="ARBA" id="ARBA00013145"/>
    </source>
</evidence>
<proteinExistence type="inferred from homology"/>
<evidence type="ECO:0000256" key="3">
    <source>
        <dbReference type="ARBA" id="ARBA00007812"/>
    </source>
</evidence>
<feature type="domain" description="Thiamine pyrophosphate enzyme TPP-binding" evidence="13">
    <location>
        <begin position="420"/>
        <end position="567"/>
    </location>
</feature>
<dbReference type="InterPro" id="IPR011766">
    <property type="entry name" value="TPP_enzyme_TPP-bd"/>
</dbReference>
<dbReference type="CDD" id="cd02015">
    <property type="entry name" value="TPP_AHAS"/>
    <property type="match status" value="1"/>
</dbReference>
<dbReference type="KEGG" id="srho:HH216_06045"/>
<gene>
    <name evidence="15" type="primary">ilvB</name>
    <name evidence="15" type="ORF">HH216_06045</name>
</gene>
<dbReference type="PANTHER" id="PTHR18968">
    <property type="entry name" value="THIAMINE PYROPHOSPHATE ENZYMES"/>
    <property type="match status" value="1"/>
</dbReference>
<comment type="similarity">
    <text evidence="3 11">Belongs to the TPP enzyme family.</text>
</comment>
<dbReference type="InterPro" id="IPR029061">
    <property type="entry name" value="THDP-binding"/>
</dbReference>
<dbReference type="CDD" id="cd07035">
    <property type="entry name" value="TPP_PYR_POX_like"/>
    <property type="match status" value="1"/>
</dbReference>
<evidence type="ECO:0000256" key="2">
    <source>
        <dbReference type="ARBA" id="ARBA00005025"/>
    </source>
</evidence>
<dbReference type="InterPro" id="IPR045229">
    <property type="entry name" value="TPP_enz"/>
</dbReference>
<dbReference type="EC" id="2.2.1.6" evidence="4 11"/>
<dbReference type="UniPathway" id="UPA00049">
    <property type="reaction ID" value="UER00059"/>
</dbReference>
<comment type="pathway">
    <text evidence="1 11">Amino-acid biosynthesis; L-isoleucine biosynthesis; L-isoleucine from 2-oxobutanoate: step 1/4.</text>
</comment>
<dbReference type="InterPro" id="IPR000399">
    <property type="entry name" value="TPP-bd_CS"/>
</dbReference>
<dbReference type="GO" id="GO:0000287">
    <property type="term" value="F:magnesium ion binding"/>
    <property type="evidence" value="ECO:0007669"/>
    <property type="project" value="UniProtKB-UniRule"/>
</dbReference>
<reference evidence="15 16" key="1">
    <citation type="submission" date="2020-04" db="EMBL/GenBank/DDBJ databases">
        <title>Genome sequencing of novel species.</title>
        <authorList>
            <person name="Heo J."/>
            <person name="Kim S.-J."/>
            <person name="Kim J.-S."/>
            <person name="Hong S.-B."/>
            <person name="Kwon S.-W."/>
        </authorList>
    </citation>
    <scope>NUCLEOTIDE SEQUENCE [LARGE SCALE GENOMIC DNA]</scope>
    <source>
        <strain evidence="15 16">CJU-R4</strain>
    </source>
</reference>
<evidence type="ECO:0000256" key="11">
    <source>
        <dbReference type="RuleBase" id="RU003591"/>
    </source>
</evidence>
<dbReference type="FunFam" id="3.40.50.1220:FF:000008">
    <property type="entry name" value="Acetolactate synthase"/>
    <property type="match status" value="1"/>
</dbReference>
<keyword evidence="10 11" id="KW-0100">Branched-chain amino acid biosynthesis</keyword>
<keyword evidence="5 11" id="KW-0028">Amino-acid biosynthesis</keyword>
<protein>
    <recommendedName>
        <fullName evidence="4 11">Acetolactate synthase</fullName>
        <ecNumber evidence="4 11">2.2.1.6</ecNumber>
    </recommendedName>
</protein>
<dbReference type="NCBIfam" id="TIGR00118">
    <property type="entry name" value="acolac_lg"/>
    <property type="match status" value="1"/>
</dbReference>
<evidence type="ECO:0000256" key="7">
    <source>
        <dbReference type="ARBA" id="ARBA00022723"/>
    </source>
</evidence>
<evidence type="ECO:0000256" key="9">
    <source>
        <dbReference type="ARBA" id="ARBA00023052"/>
    </source>
</evidence>
<evidence type="ECO:0000256" key="1">
    <source>
        <dbReference type="ARBA" id="ARBA00004974"/>
    </source>
</evidence>
<dbReference type="Pfam" id="PF02776">
    <property type="entry name" value="TPP_enzyme_N"/>
    <property type="match status" value="1"/>
</dbReference>
<dbReference type="SUPFAM" id="SSF52467">
    <property type="entry name" value="DHS-like NAD/FAD-binding domain"/>
    <property type="match status" value="1"/>
</dbReference>
<dbReference type="AlphaFoldDB" id="A0A7L5DI44"/>
<evidence type="ECO:0000256" key="10">
    <source>
        <dbReference type="ARBA" id="ARBA00023304"/>
    </source>
</evidence>
<evidence type="ECO:0000259" key="13">
    <source>
        <dbReference type="Pfam" id="PF02775"/>
    </source>
</evidence>
<evidence type="ECO:0000313" key="15">
    <source>
        <dbReference type="EMBL" id="QJD78026.1"/>
    </source>
</evidence>
<organism evidence="15 16">
    <name type="scientific">Spirosoma rhododendri</name>
    <dbReference type="NCBI Taxonomy" id="2728024"/>
    <lineage>
        <taxon>Bacteria</taxon>
        <taxon>Pseudomonadati</taxon>
        <taxon>Bacteroidota</taxon>
        <taxon>Cytophagia</taxon>
        <taxon>Cytophagales</taxon>
        <taxon>Cytophagaceae</taxon>
        <taxon>Spirosoma</taxon>
    </lineage>
</organism>
<keyword evidence="7 11" id="KW-0479">Metal-binding</keyword>
<dbReference type="InterPro" id="IPR029035">
    <property type="entry name" value="DHS-like_NAD/FAD-binding_dom"/>
</dbReference>
<evidence type="ECO:0000256" key="8">
    <source>
        <dbReference type="ARBA" id="ARBA00022842"/>
    </source>
</evidence>
<feature type="domain" description="Thiamine pyrophosphate enzyme central" evidence="12">
    <location>
        <begin position="224"/>
        <end position="359"/>
    </location>
</feature>
<sequence length="591" mass="64399">METIASVVLDSTGVNSINELVPQETAPVTFLSGAQALMESLVAEGVDTIFGYPGGAIMPVYDALYDFQDRINHILVRHEQGAGHAAQGYARMQGRAGVCLVTSGPGATNLVTAIADALIDSTPLVCIVGQVGRKLLGTDAFQEADVMGVTMPITKWNYQITDANEVATVLSKAFYIAQSGRPGPVLIDMTKSAQIELMTKPFRYEQCQSIVSYRPRLVPKTEQVEAAARLINNAKRPYILAGHGVQLAKAENELRQFAEKAGIPVATTLLGQSTIPVDHPLYVGWLGMHGNYGTNVLTDQADVVVAIGMRFDDRVTGDASKFIKQAKVIHIEIDPSEIDKIIKADAPVVGDAKEVLKALLPLINANDFTVWRNEFRKYDAIEHEQITVPELSSTEGKIRMAEVIDMLSTKTNGEAVLVTDVGQHQMMASRYYQFRRPNSLVTSGGMGTMGFALPAAFGAQVGAPDRQVVAIIGDGCFQMTLQELGTIVQNKQPVKAIILNNNFLGMVRQWQQLFHQRRYSFVELQNPDFITIARGFGMDGQTCDARENLSDALDTMLAHDGPYLLEVVVEKEENVFPMVPAGASVSQIRLS</sequence>
<dbReference type="SUPFAM" id="SSF52518">
    <property type="entry name" value="Thiamin diphosphate-binding fold (THDP-binding)"/>
    <property type="match status" value="2"/>
</dbReference>
<comment type="cofactor">
    <cofactor evidence="11">
        <name>thiamine diphosphate</name>
        <dbReference type="ChEBI" id="CHEBI:58937"/>
    </cofactor>
    <text evidence="11">Binds 1 thiamine pyrophosphate per subunit.</text>
</comment>
<dbReference type="Proteomes" id="UP000501128">
    <property type="component" value="Chromosome"/>
</dbReference>
<dbReference type="GO" id="GO:0003984">
    <property type="term" value="F:acetolactate synthase activity"/>
    <property type="evidence" value="ECO:0007669"/>
    <property type="project" value="UniProtKB-EC"/>
</dbReference>
<keyword evidence="8 11" id="KW-0460">Magnesium</keyword>
<dbReference type="UniPathway" id="UPA00047">
    <property type="reaction ID" value="UER00055"/>
</dbReference>
<dbReference type="RefSeq" id="WP_169549970.1">
    <property type="nucleotide sequence ID" value="NZ_CP051677.1"/>
</dbReference>
<dbReference type="PANTHER" id="PTHR18968:SF13">
    <property type="entry name" value="ACETOLACTATE SYNTHASE CATALYTIC SUBUNIT, MITOCHONDRIAL"/>
    <property type="match status" value="1"/>
</dbReference>
<dbReference type="EMBL" id="CP051677">
    <property type="protein sequence ID" value="QJD78026.1"/>
    <property type="molecule type" value="Genomic_DNA"/>
</dbReference>
<dbReference type="FunFam" id="3.40.50.970:FF:000007">
    <property type="entry name" value="Acetolactate synthase"/>
    <property type="match status" value="1"/>
</dbReference>
<dbReference type="GO" id="GO:0050660">
    <property type="term" value="F:flavin adenine dinucleotide binding"/>
    <property type="evidence" value="ECO:0007669"/>
    <property type="project" value="InterPro"/>
</dbReference>
<evidence type="ECO:0000259" key="12">
    <source>
        <dbReference type="Pfam" id="PF00205"/>
    </source>
</evidence>
<evidence type="ECO:0000313" key="16">
    <source>
        <dbReference type="Proteomes" id="UP000501128"/>
    </source>
</evidence>
<dbReference type="PROSITE" id="PS00187">
    <property type="entry name" value="TPP_ENZYMES"/>
    <property type="match status" value="1"/>
</dbReference>
<comment type="catalytic activity">
    <reaction evidence="11">
        <text>2 pyruvate + H(+) = (2S)-2-acetolactate + CO2</text>
        <dbReference type="Rhea" id="RHEA:25249"/>
        <dbReference type="ChEBI" id="CHEBI:15361"/>
        <dbReference type="ChEBI" id="CHEBI:15378"/>
        <dbReference type="ChEBI" id="CHEBI:16526"/>
        <dbReference type="ChEBI" id="CHEBI:58476"/>
        <dbReference type="EC" id="2.2.1.6"/>
    </reaction>
</comment>
<dbReference type="GO" id="GO:0030976">
    <property type="term" value="F:thiamine pyrophosphate binding"/>
    <property type="evidence" value="ECO:0007669"/>
    <property type="project" value="UniProtKB-UniRule"/>
</dbReference>